<sequence length="162" mass="18658">MIHSQVRFRSMQISDLATILSIEREAFPDPWTKKIFQDEIEQNHLAHNFVLERFEEVIGYFGLWRVYDEAQITKIAIASSHRGQGWGQVLVSGCMELAKCLDANRMTLEVRVSNIAAQRLYEKMGFQSAGIRPNFYTVEPEDAVIMWVMINETTKENVCIGN</sequence>
<dbReference type="STRING" id="112248.SAMN05444392_10617"/>
<organism evidence="6 7">
    <name type="scientific">Seinonella peptonophila</name>
    <dbReference type="NCBI Taxonomy" id="112248"/>
    <lineage>
        <taxon>Bacteria</taxon>
        <taxon>Bacillati</taxon>
        <taxon>Bacillota</taxon>
        <taxon>Bacilli</taxon>
        <taxon>Bacillales</taxon>
        <taxon>Thermoactinomycetaceae</taxon>
        <taxon>Seinonella</taxon>
    </lineage>
</organism>
<evidence type="ECO:0000256" key="2">
    <source>
        <dbReference type="ARBA" id="ARBA00022490"/>
    </source>
</evidence>
<protein>
    <submittedName>
        <fullName evidence="6">[SSU ribosomal protein S18P]-alanine acetyltransferase</fullName>
    </submittedName>
</protein>
<evidence type="ECO:0000313" key="7">
    <source>
        <dbReference type="Proteomes" id="UP000184476"/>
    </source>
</evidence>
<proteinExistence type="inferred from homology"/>
<dbReference type="InterPro" id="IPR000182">
    <property type="entry name" value="GNAT_dom"/>
</dbReference>
<dbReference type="RefSeq" id="WP_073154868.1">
    <property type="nucleotide sequence ID" value="NZ_FQVL01000006.1"/>
</dbReference>
<dbReference type="Pfam" id="PF00583">
    <property type="entry name" value="Acetyltransf_1"/>
    <property type="match status" value="1"/>
</dbReference>
<dbReference type="EMBL" id="FQVL01000006">
    <property type="protein sequence ID" value="SHF00347.1"/>
    <property type="molecule type" value="Genomic_DNA"/>
</dbReference>
<dbReference type="Proteomes" id="UP000184476">
    <property type="component" value="Unassembled WGS sequence"/>
</dbReference>
<dbReference type="AlphaFoldDB" id="A0A1M4Y3E6"/>
<dbReference type="PANTHER" id="PTHR43420">
    <property type="entry name" value="ACETYLTRANSFERASE"/>
    <property type="match status" value="1"/>
</dbReference>
<dbReference type="Gene3D" id="3.40.630.30">
    <property type="match status" value="1"/>
</dbReference>
<comment type="similarity">
    <text evidence="1">Belongs to the acetyltransferase family. RimI subfamily.</text>
</comment>
<keyword evidence="7" id="KW-1185">Reference proteome</keyword>
<dbReference type="InterPro" id="IPR006464">
    <property type="entry name" value="AcTrfase_RimI/Ard1"/>
</dbReference>
<reference evidence="6 7" key="1">
    <citation type="submission" date="2016-11" db="EMBL/GenBank/DDBJ databases">
        <authorList>
            <person name="Jaros S."/>
            <person name="Januszkiewicz K."/>
            <person name="Wedrychowicz H."/>
        </authorList>
    </citation>
    <scope>NUCLEOTIDE SEQUENCE [LARGE SCALE GENOMIC DNA]</scope>
    <source>
        <strain evidence="6 7">DSM 44666</strain>
    </source>
</reference>
<feature type="domain" description="N-acetyltransferase" evidence="5">
    <location>
        <begin position="6"/>
        <end position="151"/>
    </location>
</feature>
<keyword evidence="3 6" id="KW-0808">Transferase</keyword>
<keyword evidence="6" id="KW-0687">Ribonucleoprotein</keyword>
<dbReference type="PROSITE" id="PS51186">
    <property type="entry name" value="GNAT"/>
    <property type="match status" value="1"/>
</dbReference>
<dbReference type="InterPro" id="IPR016181">
    <property type="entry name" value="Acyl_CoA_acyltransferase"/>
</dbReference>
<evidence type="ECO:0000256" key="4">
    <source>
        <dbReference type="ARBA" id="ARBA00023315"/>
    </source>
</evidence>
<evidence type="ECO:0000256" key="1">
    <source>
        <dbReference type="ARBA" id="ARBA00005395"/>
    </source>
</evidence>
<evidence type="ECO:0000259" key="5">
    <source>
        <dbReference type="PROSITE" id="PS51186"/>
    </source>
</evidence>
<keyword evidence="2" id="KW-0963">Cytoplasm</keyword>
<dbReference type="SUPFAM" id="SSF55729">
    <property type="entry name" value="Acyl-CoA N-acyltransferases (Nat)"/>
    <property type="match status" value="1"/>
</dbReference>
<accession>A0A1M4Y3E6</accession>
<dbReference type="CDD" id="cd04301">
    <property type="entry name" value="NAT_SF"/>
    <property type="match status" value="1"/>
</dbReference>
<dbReference type="PANTHER" id="PTHR43420:SF44">
    <property type="entry name" value="ACETYLTRANSFERASE YPEA"/>
    <property type="match status" value="1"/>
</dbReference>
<dbReference type="NCBIfam" id="TIGR01575">
    <property type="entry name" value="rimI"/>
    <property type="match status" value="1"/>
</dbReference>
<dbReference type="GO" id="GO:0005840">
    <property type="term" value="C:ribosome"/>
    <property type="evidence" value="ECO:0007669"/>
    <property type="project" value="UniProtKB-KW"/>
</dbReference>
<dbReference type="OrthoDB" id="9794566at2"/>
<keyword evidence="6" id="KW-0689">Ribosomal protein</keyword>
<evidence type="ECO:0000256" key="3">
    <source>
        <dbReference type="ARBA" id="ARBA00022679"/>
    </source>
</evidence>
<name>A0A1M4Y3E6_9BACL</name>
<dbReference type="InterPro" id="IPR050680">
    <property type="entry name" value="YpeA/RimI_acetyltransf"/>
</dbReference>
<keyword evidence="4" id="KW-0012">Acyltransferase</keyword>
<dbReference type="GO" id="GO:0008080">
    <property type="term" value="F:N-acetyltransferase activity"/>
    <property type="evidence" value="ECO:0007669"/>
    <property type="project" value="InterPro"/>
</dbReference>
<evidence type="ECO:0000313" key="6">
    <source>
        <dbReference type="EMBL" id="SHF00347.1"/>
    </source>
</evidence>
<gene>
    <name evidence="6" type="ORF">SAMN05444392_10617</name>
</gene>